<evidence type="ECO:0000313" key="2">
    <source>
        <dbReference type="EMBL" id="MFD2892812.1"/>
    </source>
</evidence>
<evidence type="ECO:0000313" key="3">
    <source>
        <dbReference type="Proteomes" id="UP001597534"/>
    </source>
</evidence>
<proteinExistence type="predicted"/>
<comment type="caution">
    <text evidence="2">The sequence shown here is derived from an EMBL/GenBank/DDBJ whole genome shotgun (WGS) entry which is preliminary data.</text>
</comment>
<keyword evidence="3" id="KW-1185">Reference proteome</keyword>
<dbReference type="Proteomes" id="UP001597534">
    <property type="component" value="Unassembled WGS sequence"/>
</dbReference>
<dbReference type="EMBL" id="JBHUPC010000019">
    <property type="protein sequence ID" value="MFD2892812.1"/>
    <property type="molecule type" value="Genomic_DNA"/>
</dbReference>
<sequence length="259" mass="31143">MEKHKFWIILITGFLTPILVYLFPVDGGGASIIFTISIPFFIFLSILFAFLYSKISKKIELKWRRNIFFSFILFIILSLTFYSFPCFDKDNLCPYEVVYNSVKTLVNYNKIKFDDILIEKKQSNYPLIVVAQKKYKKTFPNKIYYINYQGKETFTSEKFYAIYFRNGKVFSNNRNLKIVLLKDDTIQFSEIYNNEKIEFISTKSGFVYMPNEYTNYYNNGYEYINLEKEFKNFNLNIRKEPEKNITTEYGFYKILYWIS</sequence>
<keyword evidence="1" id="KW-1133">Transmembrane helix</keyword>
<reference evidence="3" key="1">
    <citation type="journal article" date="2019" name="Int. J. Syst. Evol. Microbiol.">
        <title>The Global Catalogue of Microorganisms (GCM) 10K type strain sequencing project: providing services to taxonomists for standard genome sequencing and annotation.</title>
        <authorList>
            <consortium name="The Broad Institute Genomics Platform"/>
            <consortium name="The Broad Institute Genome Sequencing Center for Infectious Disease"/>
            <person name="Wu L."/>
            <person name="Ma J."/>
        </authorList>
    </citation>
    <scope>NUCLEOTIDE SEQUENCE [LARGE SCALE GENOMIC DNA]</scope>
    <source>
        <strain evidence="3">KCTC 22671</strain>
    </source>
</reference>
<dbReference type="RefSeq" id="WP_379812535.1">
    <property type="nucleotide sequence ID" value="NZ_JBHUPC010000019.1"/>
</dbReference>
<accession>A0ABW5YQ16</accession>
<gene>
    <name evidence="2" type="ORF">ACFS5J_12400</name>
</gene>
<keyword evidence="1" id="KW-0472">Membrane</keyword>
<feature type="transmembrane region" description="Helical" evidence="1">
    <location>
        <begin position="65"/>
        <end position="84"/>
    </location>
</feature>
<keyword evidence="1" id="KW-0812">Transmembrane</keyword>
<evidence type="ECO:0000256" key="1">
    <source>
        <dbReference type="SAM" id="Phobius"/>
    </source>
</evidence>
<feature type="transmembrane region" description="Helical" evidence="1">
    <location>
        <begin position="7"/>
        <end position="24"/>
    </location>
</feature>
<feature type="transmembrane region" description="Helical" evidence="1">
    <location>
        <begin position="30"/>
        <end position="53"/>
    </location>
</feature>
<organism evidence="2 3">
    <name type="scientific">Flavobacterium chuncheonense</name>
    <dbReference type="NCBI Taxonomy" id="2026653"/>
    <lineage>
        <taxon>Bacteria</taxon>
        <taxon>Pseudomonadati</taxon>
        <taxon>Bacteroidota</taxon>
        <taxon>Flavobacteriia</taxon>
        <taxon>Flavobacteriales</taxon>
        <taxon>Flavobacteriaceae</taxon>
        <taxon>Flavobacterium</taxon>
    </lineage>
</organism>
<protein>
    <submittedName>
        <fullName evidence="2">Uncharacterized protein</fullName>
    </submittedName>
</protein>
<name>A0ABW5YQ16_9FLAO</name>